<organism evidence="2 3">
    <name type="scientific">Mesorhizobium shangrilense</name>
    <dbReference type="NCBI Taxonomy" id="460060"/>
    <lineage>
        <taxon>Bacteria</taxon>
        <taxon>Pseudomonadati</taxon>
        <taxon>Pseudomonadota</taxon>
        <taxon>Alphaproteobacteria</taxon>
        <taxon>Hyphomicrobiales</taxon>
        <taxon>Phyllobacteriaceae</taxon>
        <taxon>Mesorhizobium</taxon>
    </lineage>
</organism>
<dbReference type="RefSeq" id="WP_354457650.1">
    <property type="nucleotide sequence ID" value="NZ_JBEWSZ010000001.1"/>
</dbReference>
<proteinExistence type="predicted"/>
<feature type="region of interest" description="Disordered" evidence="1">
    <location>
        <begin position="113"/>
        <end position="139"/>
    </location>
</feature>
<name>A0ABV2D693_9HYPH</name>
<gene>
    <name evidence="2" type="ORF">ABVQ20_01045</name>
</gene>
<dbReference type="Proteomes" id="UP001548832">
    <property type="component" value="Unassembled WGS sequence"/>
</dbReference>
<evidence type="ECO:0000313" key="2">
    <source>
        <dbReference type="EMBL" id="MET2825558.1"/>
    </source>
</evidence>
<protein>
    <submittedName>
        <fullName evidence="2">Uncharacterized protein</fullName>
    </submittedName>
</protein>
<dbReference type="EMBL" id="JBEWSZ010000001">
    <property type="protein sequence ID" value="MET2825558.1"/>
    <property type="molecule type" value="Genomic_DNA"/>
</dbReference>
<evidence type="ECO:0000256" key="1">
    <source>
        <dbReference type="SAM" id="MobiDB-lite"/>
    </source>
</evidence>
<sequence length="139" mass="15228">MSLFTRLRASSVSASVIPYKFVLLESGIPKADKPDENVKAFVAERAGFKAVRGWLILHGAILDKHVVVEQVRTRVRFDVTPLMVSAPFFEHPGPLEEFEGLCGQISLPFWPGPNPIVRDSAETDPTEAAPAESESEPGE</sequence>
<reference evidence="2 3" key="1">
    <citation type="submission" date="2024-06" db="EMBL/GenBank/DDBJ databases">
        <authorList>
            <person name="Kim D.-U."/>
        </authorList>
    </citation>
    <scope>NUCLEOTIDE SEQUENCE [LARGE SCALE GENOMIC DNA]</scope>
    <source>
        <strain evidence="2 3">KACC15460</strain>
    </source>
</reference>
<evidence type="ECO:0000313" key="3">
    <source>
        <dbReference type="Proteomes" id="UP001548832"/>
    </source>
</evidence>
<accession>A0ABV2D693</accession>
<comment type="caution">
    <text evidence="2">The sequence shown here is derived from an EMBL/GenBank/DDBJ whole genome shotgun (WGS) entry which is preliminary data.</text>
</comment>
<keyword evidence="3" id="KW-1185">Reference proteome</keyword>